<protein>
    <submittedName>
        <fullName evidence="10">SNU114</fullName>
    </submittedName>
</protein>
<dbReference type="GO" id="GO:0005829">
    <property type="term" value="C:cytosol"/>
    <property type="evidence" value="ECO:0007669"/>
    <property type="project" value="TreeGrafter"/>
</dbReference>
<dbReference type="GO" id="GO:0030623">
    <property type="term" value="F:U5 snRNA binding"/>
    <property type="evidence" value="ECO:0007669"/>
    <property type="project" value="TreeGrafter"/>
</dbReference>
<dbReference type="PROSITE" id="PS51722">
    <property type="entry name" value="G_TR_2"/>
    <property type="match status" value="1"/>
</dbReference>
<keyword evidence="2" id="KW-0507">mRNA processing</keyword>
<evidence type="ECO:0000259" key="9">
    <source>
        <dbReference type="PROSITE" id="PS51722"/>
    </source>
</evidence>
<evidence type="ECO:0000256" key="3">
    <source>
        <dbReference type="ARBA" id="ARBA00022741"/>
    </source>
</evidence>
<evidence type="ECO:0000256" key="8">
    <source>
        <dbReference type="SAM" id="MobiDB-lite"/>
    </source>
</evidence>
<dbReference type="InterPro" id="IPR020568">
    <property type="entry name" value="Ribosomal_Su5_D2-typ_SF"/>
</dbReference>
<dbReference type="PANTHER" id="PTHR42908:SF6">
    <property type="entry name" value="116 KDA U5 SMALL NUCLEAR RIBONUCLEOPROTEIN COMPONENT"/>
    <property type="match status" value="1"/>
</dbReference>
<evidence type="ECO:0000256" key="4">
    <source>
        <dbReference type="ARBA" id="ARBA00023134"/>
    </source>
</evidence>
<reference evidence="10" key="1">
    <citation type="journal article" date="2022" name="DNA Res.">
        <title>Genome analysis of five recently described species of the CUG-Ser clade uncovers Candida theae as a new hybrid lineage with pathogenic potential in the Candida parapsilosis species complex.</title>
        <authorList>
            <person name="Mixao V."/>
            <person name="Del Olmo V."/>
            <person name="Hegedusova E."/>
            <person name="Saus E."/>
            <person name="Pryszcz L."/>
            <person name="Cillingova A."/>
            <person name="Nosek J."/>
            <person name="Gabaldon T."/>
        </authorList>
    </citation>
    <scope>NUCLEOTIDE SEQUENCE</scope>
    <source>
        <strain evidence="10">CBS 10844</strain>
    </source>
</reference>
<comment type="caution">
    <text evidence="10">The sequence shown here is derived from an EMBL/GenBank/DDBJ whole genome shotgun (WGS) entry which is preliminary data.</text>
</comment>
<dbReference type="InterPro" id="IPR000640">
    <property type="entry name" value="EFG_V-like"/>
</dbReference>
<dbReference type="InterPro" id="IPR035647">
    <property type="entry name" value="EFG_III/V"/>
</dbReference>
<dbReference type="Gene3D" id="3.30.70.240">
    <property type="match status" value="1"/>
</dbReference>
<dbReference type="CDD" id="cd04096">
    <property type="entry name" value="eEF2_snRNP_like_C"/>
    <property type="match status" value="1"/>
</dbReference>
<dbReference type="GO" id="GO:0005525">
    <property type="term" value="F:GTP binding"/>
    <property type="evidence" value="ECO:0007669"/>
    <property type="project" value="UniProtKB-KW"/>
</dbReference>
<dbReference type="SMART" id="SM00889">
    <property type="entry name" value="EFG_IV"/>
    <property type="match status" value="1"/>
</dbReference>
<dbReference type="GO" id="GO:0005682">
    <property type="term" value="C:U5 snRNP"/>
    <property type="evidence" value="ECO:0007669"/>
    <property type="project" value="UniProtKB-ARBA"/>
</dbReference>
<dbReference type="InterPro" id="IPR005517">
    <property type="entry name" value="Transl_elong_EFG/EF2_IV"/>
</dbReference>
<dbReference type="SUPFAM" id="SSF50447">
    <property type="entry name" value="Translation proteins"/>
    <property type="match status" value="1"/>
</dbReference>
<evidence type="ECO:0000313" key="10">
    <source>
        <dbReference type="EMBL" id="KAI3403695.2"/>
    </source>
</evidence>
<dbReference type="InterPro" id="IPR027417">
    <property type="entry name" value="P-loop_NTPase"/>
</dbReference>
<name>A0AAI9SVX7_9ASCO</name>
<feature type="region of interest" description="Disordered" evidence="8">
    <location>
        <begin position="1"/>
        <end position="24"/>
    </location>
</feature>
<dbReference type="Pfam" id="PF00679">
    <property type="entry name" value="EFG_C"/>
    <property type="match status" value="1"/>
</dbReference>
<dbReference type="PANTHER" id="PTHR42908">
    <property type="entry name" value="TRANSLATION ELONGATION FACTOR-RELATED"/>
    <property type="match status" value="1"/>
</dbReference>
<dbReference type="InterPro" id="IPR014721">
    <property type="entry name" value="Ribsml_uS5_D2-typ_fold_subgr"/>
</dbReference>
<evidence type="ECO:0000256" key="5">
    <source>
        <dbReference type="ARBA" id="ARBA00023187"/>
    </source>
</evidence>
<dbReference type="EMBL" id="JAHUZD010000122">
    <property type="protein sequence ID" value="KAI3403695.2"/>
    <property type="molecule type" value="Genomic_DNA"/>
</dbReference>
<dbReference type="SUPFAM" id="SSF54211">
    <property type="entry name" value="Ribosomal protein S5 domain 2-like"/>
    <property type="match status" value="1"/>
</dbReference>
<keyword evidence="11" id="KW-1185">Reference proteome</keyword>
<dbReference type="FunFam" id="3.30.70.870:FF:000002">
    <property type="entry name" value="Translation elongation factor 2"/>
    <property type="match status" value="1"/>
</dbReference>
<dbReference type="CDD" id="cd01683">
    <property type="entry name" value="EF2_IV_snRNP"/>
    <property type="match status" value="1"/>
</dbReference>
<dbReference type="NCBIfam" id="TIGR00231">
    <property type="entry name" value="small_GTP"/>
    <property type="match status" value="1"/>
</dbReference>
<dbReference type="InterPro" id="IPR005225">
    <property type="entry name" value="Small_GTP-bd"/>
</dbReference>
<dbReference type="Gene3D" id="2.40.30.10">
    <property type="entry name" value="Translation factors"/>
    <property type="match status" value="1"/>
</dbReference>
<dbReference type="SUPFAM" id="SSF52540">
    <property type="entry name" value="P-loop containing nucleoside triphosphate hydrolases"/>
    <property type="match status" value="1"/>
</dbReference>
<dbReference type="PRINTS" id="PR00315">
    <property type="entry name" value="ELONGATNFCT"/>
</dbReference>
<dbReference type="Pfam" id="PF00009">
    <property type="entry name" value="GTP_EFTU"/>
    <property type="match status" value="1"/>
</dbReference>
<evidence type="ECO:0000256" key="6">
    <source>
        <dbReference type="ARBA" id="ARBA00023242"/>
    </source>
</evidence>
<dbReference type="Proteomes" id="UP001202479">
    <property type="component" value="Unassembled WGS sequence"/>
</dbReference>
<keyword evidence="4" id="KW-0342">GTP-binding</keyword>
<evidence type="ECO:0000256" key="7">
    <source>
        <dbReference type="ARBA" id="ARBA00055641"/>
    </source>
</evidence>
<dbReference type="GO" id="GO:0071007">
    <property type="term" value="C:U2-type catalytic step 2 spliceosome"/>
    <property type="evidence" value="ECO:0007669"/>
    <property type="project" value="TreeGrafter"/>
</dbReference>
<dbReference type="InterPro" id="IPR009000">
    <property type="entry name" value="Transl_B-barrel_sf"/>
</dbReference>
<evidence type="ECO:0000256" key="2">
    <source>
        <dbReference type="ARBA" id="ARBA00022664"/>
    </source>
</evidence>
<dbReference type="AlphaFoldDB" id="A0AAI9SVX7"/>
<accession>A0AAI9SVX7</accession>
<dbReference type="SUPFAM" id="SSF54980">
    <property type="entry name" value="EF-G C-terminal domain-like"/>
    <property type="match status" value="2"/>
</dbReference>
<dbReference type="GO" id="GO:0046540">
    <property type="term" value="C:U4/U6 x U5 tri-snRNP complex"/>
    <property type="evidence" value="ECO:0007669"/>
    <property type="project" value="TreeGrafter"/>
</dbReference>
<dbReference type="SMART" id="SM00838">
    <property type="entry name" value="EFG_C"/>
    <property type="match status" value="1"/>
</dbReference>
<dbReference type="GO" id="GO:0000398">
    <property type="term" value="P:mRNA splicing, via spliceosome"/>
    <property type="evidence" value="ECO:0007669"/>
    <property type="project" value="TreeGrafter"/>
</dbReference>
<organism evidence="10 11">
    <name type="scientific">Candida oxycetoniae</name>
    <dbReference type="NCBI Taxonomy" id="497107"/>
    <lineage>
        <taxon>Eukaryota</taxon>
        <taxon>Fungi</taxon>
        <taxon>Dikarya</taxon>
        <taxon>Ascomycota</taxon>
        <taxon>Saccharomycotina</taxon>
        <taxon>Pichiomycetes</taxon>
        <taxon>Debaryomycetaceae</taxon>
        <taxon>Candida/Lodderomyces clade</taxon>
        <taxon>Candida</taxon>
    </lineage>
</organism>
<dbReference type="GO" id="GO:0003924">
    <property type="term" value="F:GTPase activity"/>
    <property type="evidence" value="ECO:0007669"/>
    <property type="project" value="InterPro"/>
</dbReference>
<dbReference type="RefSeq" id="XP_049179442.1">
    <property type="nucleotide sequence ID" value="XM_049324852.1"/>
</dbReference>
<dbReference type="InterPro" id="IPR000795">
    <property type="entry name" value="T_Tr_GTP-bd_dom"/>
</dbReference>
<feature type="domain" description="Tr-type G" evidence="9">
    <location>
        <begin position="130"/>
        <end position="365"/>
    </location>
</feature>
<dbReference type="Gene3D" id="3.30.230.10">
    <property type="match status" value="1"/>
</dbReference>
<dbReference type="Pfam" id="PF03764">
    <property type="entry name" value="EFG_IV"/>
    <property type="match status" value="1"/>
</dbReference>
<keyword evidence="3" id="KW-0547">Nucleotide-binding</keyword>
<gene>
    <name evidence="10" type="ORF">KGF56_003513</name>
</gene>
<dbReference type="Gene3D" id="3.30.70.870">
    <property type="entry name" value="Elongation Factor G (Translational Gtpase), domain 3"/>
    <property type="match status" value="1"/>
</dbReference>
<comment type="function">
    <text evidence="7">Component of the U5 snRNP complex required for pre-mRNA splicing. Binds GTP.</text>
</comment>
<dbReference type="Gene3D" id="3.40.50.300">
    <property type="entry name" value="P-loop containing nucleotide triphosphate hydrolases"/>
    <property type="match status" value="1"/>
</dbReference>
<comment type="subcellular location">
    <subcellularLocation>
        <location evidence="1">Nucleus</location>
    </subcellularLocation>
</comment>
<keyword evidence="6" id="KW-0539">Nucleus</keyword>
<evidence type="ECO:0000313" key="11">
    <source>
        <dbReference type="Proteomes" id="UP001202479"/>
    </source>
</evidence>
<keyword evidence="5" id="KW-0508">mRNA splicing</keyword>
<sequence>MEEEDLYDEFGNYIGSSKDSDVESIENNVEATSINNVEGQQAMALTRDEEEPDLTEEATSQALVKSRSVAKNEGEMIFIDAIEPLSERPVISPNVQKQIKEEVIYEDNLASFGQQQQNKFLKDTMNKVPERIRNITIMGSHQSGKTRLIDSLLLHSHTLPSETAEKLKSAPRYLDNHRLEIDREMTIKTSAMTMILEDKRNRSFAFNILDTPGHVDFNDEVIAALELSDGAVLVLDVVIGVTFQDQKLINEIMKRNMPLVLVINKIDRLILELQLPPKDAYFKIFNIIDDVNQLIQQSEYFESFSHQKEFSPLLDNVVFASADFGIFFSLRSFTELYSQTQVQLKADFDEEFVGMLWGEYFFDPQQNAITDDSRNGQLSRTFVAFVLDTLYKITSLVLISMPSDKKLPKLLWQNFGVSIPKREYKKDIKQLLKVVFMTIFEGNTGFVDSITSHIPSPLSNLSNTGNESRILGKIAKLVETSDGKAFFCLARVYSGNLKVGDSIGIYTGGSDKDAKMCKQETIGQIFIPGGRCNFPVTETGLGTIVLIEGIDSSIKKGATIANYTEEAPPIFEIPRYSINSVFKVAIEPEDPRQRPLLLESLRKVNKSYLSTVINVEESGEITVLAPGELSMDCVLHDVRIYFADDLRINVSDPLTVFSETCTQTSFTKIPVSTNTGEFTISIIAEPVNDPQLSYAIESGKLNIHQTKREISSILKKDFDWDALAAKSVWSFGPDDLIEPDILLDDTLEMETDKVRLLELKELIKSGFTWSISEGPLIGDTIRNTKFKILDATFKTKTDSSLNSAQIIPLIRRACYTGLLTANPRLLEPIYRMDCICFYNNIRVINELLKSRRGYIKKQEAIEGTPLHHVEGYLPVIDSFGFASDVKQHCQGKASVSLIFSHWQIVPGDPFDMVCQLPRLKPVPEESLSRDFLLKTRKQKGLTGEPTLQKYIDPEFYEKLKERGLVL</sequence>
<evidence type="ECO:0000256" key="1">
    <source>
        <dbReference type="ARBA" id="ARBA00004123"/>
    </source>
</evidence>
<proteinExistence type="predicted"/>
<dbReference type="FunFam" id="3.40.50.300:FF:000646">
    <property type="entry name" value="U5 small nuclear ribonucleoprotein component"/>
    <property type="match status" value="1"/>
</dbReference>
<dbReference type="GeneID" id="73381128"/>
<dbReference type="GO" id="GO:0000974">
    <property type="term" value="C:Prp19 complex"/>
    <property type="evidence" value="ECO:0007669"/>
    <property type="project" value="UniProtKB-ARBA"/>
</dbReference>